<dbReference type="SUPFAM" id="SSF52540">
    <property type="entry name" value="P-loop containing nucleoside triphosphate hydrolases"/>
    <property type="match status" value="1"/>
</dbReference>
<keyword evidence="2" id="KW-0378">Hydrolase</keyword>
<proteinExistence type="predicted"/>
<dbReference type="GO" id="GO:0016787">
    <property type="term" value="F:hydrolase activity"/>
    <property type="evidence" value="ECO:0007669"/>
    <property type="project" value="UniProtKB-KW"/>
</dbReference>
<dbReference type="GO" id="GO:0005524">
    <property type="term" value="F:ATP binding"/>
    <property type="evidence" value="ECO:0007669"/>
    <property type="project" value="UniProtKB-KW"/>
</dbReference>
<evidence type="ECO:0000256" key="1">
    <source>
        <dbReference type="ARBA" id="ARBA00022741"/>
    </source>
</evidence>
<keyword evidence="3" id="KW-0067">ATP-binding</keyword>
<dbReference type="InterPro" id="IPR027417">
    <property type="entry name" value="P-loop_NTPase"/>
</dbReference>
<dbReference type="HOGENOM" id="CLU_341531_0_0_11"/>
<dbReference type="KEGG" id="saq:Sare_3780"/>
<dbReference type="InterPro" id="IPR006500">
    <property type="entry name" value="Helicase_put_C_phage/plasmid"/>
</dbReference>
<keyword evidence="1" id="KW-0547">Nucleotide-binding</keyword>
<feature type="region of interest" description="Disordered" evidence="4">
    <location>
        <begin position="305"/>
        <end position="326"/>
    </location>
</feature>
<dbReference type="Pfam" id="PF19263">
    <property type="entry name" value="DUF5906"/>
    <property type="match status" value="1"/>
</dbReference>
<evidence type="ECO:0000313" key="6">
    <source>
        <dbReference type="EMBL" id="ABV99522.1"/>
    </source>
</evidence>
<gene>
    <name evidence="6" type="ordered locus">Sare_3729</name>
    <name evidence="7" type="ordered locus">Sare_3780</name>
</gene>
<dbReference type="PANTHER" id="PTHR35372">
    <property type="entry name" value="ATP BINDING PROTEIN-RELATED"/>
    <property type="match status" value="1"/>
</dbReference>
<sequence length="874" mass="95461">MTSTEQTATGLDHTMVRTWLDVLYVNTPGLVHISSTGNWSGRAFTDYDQATDYVTELDKAQPEGIYLRATTLRGQPGKGGRGGAADSLALPGLWADLDIAGPGHKHDVCPDDCTKGHGHITRPLPPTEVDARHIITEAGLPDPTLWVHSGGGLYPWWLLDQHTDITNDNLSDLEQLTGRWQAVIGRSAAALGWHYGTGVGDLARVLRIPGTINRKARLERPCRIIDARPERYSLDQLHAGLRDAISRHPDPQPGPPPAPRRLEVVRPAGHITPNDHFEARAGWDDPLLLGGADWTLTKGTPGSYCEWRRPGKTDPGISATTGHDPTRDRLKVFTDATEFEQGQVYTKPGAYAVLHHGGDHKAATRHLARLGYGTPTEKTDPAAEQRAAIADLLPPGQAARVLAAVDGTAARVLAEPSPNPEQFGPTEAGMARALVANHGEVLRYCPQRARWLMWDGHRWTWDDAEQHRELLLALADRIPNDKEWATFRKRAMSAAGVTGIARLAQHNPHVVAHFDDLDANAWELNTPAGIVDLRTGTVRAAEPAALHTRSTAVPVDLTADPGRWNEFLADTFGDNDELITYLRRLVGYSVVGHVGPHVLPFCHGSGGNGKGVFLEALAGVLGDYATTAPVGFLMAQSHPGHETEIARLAGSRMVICSEVNEDDRFDEAKVKMLTGGDSLTARFMRQDHFTFTPTHQLWLMGNHQPAVRSGGRSFWRRLRLIPFNHEVPEEKIVDDLQGILVRDHGPALLAWITAGTTQYHASGLQEPDSVKAATAEYAHDQDSVAKFVQECCHLGGGEHVTIKTAKVREAYEQFCYAEGETPVSAKALGTALEKRFKVLRLRTPAARLYGNLSLLIDEDASSDASSTRDEQGGW</sequence>
<dbReference type="AlphaFoldDB" id="A8M008"/>
<dbReference type="PATRIC" id="fig|391037.6.peg.3759"/>
<evidence type="ECO:0000259" key="5">
    <source>
        <dbReference type="PROSITE" id="PS51206"/>
    </source>
</evidence>
<dbReference type="Gene3D" id="3.40.50.300">
    <property type="entry name" value="P-loop containing nucleotide triphosphate hydrolases"/>
    <property type="match status" value="1"/>
</dbReference>
<dbReference type="InterPro" id="IPR051620">
    <property type="entry name" value="ORF904-like_C"/>
</dbReference>
<organism evidence="6">
    <name type="scientific">Salinispora arenicola (strain CNS-205)</name>
    <dbReference type="NCBI Taxonomy" id="391037"/>
    <lineage>
        <taxon>Bacteria</taxon>
        <taxon>Bacillati</taxon>
        <taxon>Actinomycetota</taxon>
        <taxon>Actinomycetes</taxon>
        <taxon>Micromonosporales</taxon>
        <taxon>Micromonosporaceae</taxon>
        <taxon>Salinispora</taxon>
    </lineage>
</organism>
<dbReference type="EMBL" id="CP000850">
    <property type="protein sequence ID" value="ABV99522.1"/>
    <property type="molecule type" value="Genomic_DNA"/>
</dbReference>
<dbReference type="PANTHER" id="PTHR35372:SF2">
    <property type="entry name" value="SF3 HELICASE DOMAIN-CONTAINING PROTEIN"/>
    <property type="match status" value="1"/>
</dbReference>
<dbReference type="EMBL" id="CP000850">
    <property type="protein sequence ID" value="ABV99573.1"/>
    <property type="molecule type" value="Genomic_DNA"/>
</dbReference>
<dbReference type="PROSITE" id="PS51206">
    <property type="entry name" value="SF3_HELICASE_1"/>
    <property type="match status" value="1"/>
</dbReference>
<evidence type="ECO:0000256" key="4">
    <source>
        <dbReference type="SAM" id="MobiDB-lite"/>
    </source>
</evidence>
<evidence type="ECO:0000256" key="2">
    <source>
        <dbReference type="ARBA" id="ARBA00022801"/>
    </source>
</evidence>
<dbReference type="Pfam" id="PF08706">
    <property type="entry name" value="D5_N"/>
    <property type="match status" value="1"/>
</dbReference>
<dbReference type="InterPro" id="IPR014015">
    <property type="entry name" value="Helicase_SF3_DNA-vir"/>
</dbReference>
<dbReference type="SMART" id="SM00885">
    <property type="entry name" value="D5_N"/>
    <property type="match status" value="1"/>
</dbReference>
<dbReference type="InterPro" id="IPR014818">
    <property type="entry name" value="Phage/plasmid_primase_P4_C"/>
</dbReference>
<dbReference type="eggNOG" id="COG3378">
    <property type="taxonomic scope" value="Bacteria"/>
</dbReference>
<evidence type="ECO:0000313" key="7">
    <source>
        <dbReference type="EMBL" id="ABV99573.1"/>
    </source>
</evidence>
<dbReference type="InterPro" id="IPR045455">
    <property type="entry name" value="NrS-1_pol-like_helicase"/>
</dbReference>
<evidence type="ECO:0000256" key="3">
    <source>
        <dbReference type="ARBA" id="ARBA00022840"/>
    </source>
</evidence>
<name>A8M008_SALAI</name>
<reference evidence="6" key="1">
    <citation type="submission" date="2007-10" db="EMBL/GenBank/DDBJ databases">
        <title>Complete sequence of Salinispora arenicola CNS-205.</title>
        <authorList>
            <consortium name="US DOE Joint Genome Institute"/>
            <person name="Copeland A."/>
            <person name="Lucas S."/>
            <person name="Lapidus A."/>
            <person name="Barry K."/>
            <person name="Glavina del Rio T."/>
            <person name="Dalin E."/>
            <person name="Tice H."/>
            <person name="Pitluck S."/>
            <person name="Foster B."/>
            <person name="Schmutz J."/>
            <person name="Larimer F."/>
            <person name="Land M."/>
            <person name="Hauser L."/>
            <person name="Kyrpides N."/>
            <person name="Ivanova N."/>
            <person name="Jensen P.R."/>
            <person name="Moore B.S."/>
            <person name="Penn K."/>
            <person name="Jenkins C."/>
            <person name="Udwary D."/>
            <person name="Xiang L."/>
            <person name="Gontang E."/>
            <person name="Richardson P."/>
        </authorList>
    </citation>
    <scope>NUCLEOTIDE SEQUENCE [LARGE SCALE GENOMIC DNA]</scope>
    <source>
        <strain evidence="6">CNS-205</strain>
    </source>
</reference>
<accession>A8M008</accession>
<dbReference type="STRING" id="391037.Sare_3729"/>
<dbReference type="NCBIfam" id="TIGR01613">
    <property type="entry name" value="primase_Cterm"/>
    <property type="match status" value="1"/>
</dbReference>
<feature type="domain" description="SF3 helicase" evidence="5">
    <location>
        <begin position="577"/>
        <end position="736"/>
    </location>
</feature>
<protein>
    <submittedName>
        <fullName evidence="6">Phage/plasmid primase, P4 family</fullName>
    </submittedName>
</protein>
<dbReference type="KEGG" id="saq:Sare_3729"/>